<dbReference type="SUPFAM" id="SSF53756">
    <property type="entry name" value="UDP-Glycosyltransferase/glycogen phosphorylase"/>
    <property type="match status" value="1"/>
</dbReference>
<evidence type="ECO:0000313" key="8">
    <source>
        <dbReference type="Proteomes" id="UP001242995"/>
    </source>
</evidence>
<accession>A0AAW8DCN0</accession>
<dbReference type="PANTHER" id="PTHR45947">
    <property type="entry name" value="SULFOQUINOVOSYL TRANSFERASE SQD2"/>
    <property type="match status" value="1"/>
</dbReference>
<dbReference type="InterPro" id="IPR050194">
    <property type="entry name" value="Glycosyltransferase_grp1"/>
</dbReference>
<evidence type="ECO:0000259" key="3">
    <source>
        <dbReference type="Pfam" id="PF00534"/>
    </source>
</evidence>
<comment type="caution">
    <text evidence="5">The sequence shown here is derived from an EMBL/GenBank/DDBJ whole genome shotgun (WGS) entry which is preliminary data.</text>
</comment>
<dbReference type="PANTHER" id="PTHR45947:SF13">
    <property type="entry name" value="TRANSFERASE"/>
    <property type="match status" value="1"/>
</dbReference>
<organism evidence="5 8">
    <name type="scientific">Arthrobacter bambusae</name>
    <dbReference type="NCBI Taxonomy" id="1338426"/>
    <lineage>
        <taxon>Bacteria</taxon>
        <taxon>Bacillati</taxon>
        <taxon>Actinomycetota</taxon>
        <taxon>Actinomycetes</taxon>
        <taxon>Micrococcales</taxon>
        <taxon>Micrococcaceae</taxon>
        <taxon>Arthrobacter</taxon>
    </lineage>
</organism>
<proteinExistence type="predicted"/>
<feature type="domain" description="Glycosyltransferase subfamily 4-like N-terminal" evidence="4">
    <location>
        <begin position="10"/>
        <end position="199"/>
    </location>
</feature>
<dbReference type="Pfam" id="PF00534">
    <property type="entry name" value="Glycos_transf_1"/>
    <property type="match status" value="1"/>
</dbReference>
<dbReference type="Pfam" id="PF13579">
    <property type="entry name" value="Glyco_trans_4_4"/>
    <property type="match status" value="1"/>
</dbReference>
<dbReference type="AlphaFoldDB" id="A0AAW8DCN0"/>
<evidence type="ECO:0000313" key="5">
    <source>
        <dbReference type="EMBL" id="MDP9903651.1"/>
    </source>
</evidence>
<evidence type="ECO:0000313" key="7">
    <source>
        <dbReference type="Proteomes" id="UP001230951"/>
    </source>
</evidence>
<dbReference type="Gene3D" id="3.40.50.2000">
    <property type="entry name" value="Glycogen Phosphorylase B"/>
    <property type="match status" value="2"/>
</dbReference>
<dbReference type="InterPro" id="IPR028098">
    <property type="entry name" value="Glyco_trans_4-like_N"/>
</dbReference>
<evidence type="ECO:0000259" key="4">
    <source>
        <dbReference type="Pfam" id="PF13579"/>
    </source>
</evidence>
<protein>
    <submittedName>
        <fullName evidence="5">Glycosyltransferase involved in cell wall biosynthesis</fullName>
    </submittedName>
</protein>
<reference evidence="5 7" key="1">
    <citation type="submission" date="2023-07" db="EMBL/GenBank/DDBJ databases">
        <title>Sorghum-associated microbial communities from plants grown in Nebraska, USA.</title>
        <authorList>
            <person name="Schachtman D."/>
        </authorList>
    </citation>
    <scope>NUCLEOTIDE SEQUENCE</scope>
    <source>
        <strain evidence="5">DS1006</strain>
        <strain evidence="6 7">DS1016</strain>
    </source>
</reference>
<dbReference type="InterPro" id="IPR001296">
    <property type="entry name" value="Glyco_trans_1"/>
</dbReference>
<keyword evidence="7" id="KW-1185">Reference proteome</keyword>
<evidence type="ECO:0000256" key="2">
    <source>
        <dbReference type="ARBA" id="ARBA00022679"/>
    </source>
</evidence>
<dbReference type="GO" id="GO:1901137">
    <property type="term" value="P:carbohydrate derivative biosynthetic process"/>
    <property type="evidence" value="ECO:0007669"/>
    <property type="project" value="UniProtKB-ARBA"/>
</dbReference>
<dbReference type="GO" id="GO:0016757">
    <property type="term" value="F:glycosyltransferase activity"/>
    <property type="evidence" value="ECO:0007669"/>
    <property type="project" value="UniProtKB-KW"/>
</dbReference>
<dbReference type="CDD" id="cd03801">
    <property type="entry name" value="GT4_PimA-like"/>
    <property type="match status" value="1"/>
</dbReference>
<dbReference type="Proteomes" id="UP001242995">
    <property type="component" value="Unassembled WGS sequence"/>
</dbReference>
<feature type="domain" description="Glycosyl transferase family 1" evidence="3">
    <location>
        <begin position="215"/>
        <end position="365"/>
    </location>
</feature>
<dbReference type="RefSeq" id="WP_306959102.1">
    <property type="nucleotide sequence ID" value="NZ_JAUSRG010000001.1"/>
</dbReference>
<evidence type="ECO:0000256" key="1">
    <source>
        <dbReference type="ARBA" id="ARBA00022676"/>
    </source>
</evidence>
<keyword evidence="2" id="KW-0808">Transferase</keyword>
<gene>
    <name evidence="5" type="ORF">J2S90_000591</name>
    <name evidence="6" type="ORF">J2S93_001112</name>
</gene>
<dbReference type="EMBL" id="JAUSRG010000001">
    <property type="protein sequence ID" value="MDP9903651.1"/>
    <property type="molecule type" value="Genomic_DNA"/>
</dbReference>
<name>A0AAW8DCN0_9MICC</name>
<sequence>MVSKYREFHGGVESHILDLIAGLSELGHRVELFSSEDVPGDGFDARARGLAAKVRSVGSLFWNSAAREALAAAIEKFEPDLVHYHSIYHQLSPSVLDISSVPSIMTLHDYKLVAPCYSLYRDSQICTDCVGRKFALPAVLNRCVKGSAIASVVCAAEQVIYKSRYIDSVDRFIVPSSFLRQMLVESGIPEERMTVVPWGVPANSPETVLVSESPANGSKFVLYAGRLHESKGLGQLLDAWTGLVTKEDYKLIVVGGGSLEPSVRAAVASDPSVEYLGVIDRGHLLDLVSMAEATVMPSIVPETMGLSALESLVRGTPALLTGRGALSELSGAGTVDIDPDALVESLAEALSRIVRDPSFLAAKRAELAKRDLSMYTRDAMVGRIVDIYKSTLLASSGSHR</sequence>
<keyword evidence="1" id="KW-0328">Glycosyltransferase</keyword>
<dbReference type="Proteomes" id="UP001230951">
    <property type="component" value="Unassembled WGS sequence"/>
</dbReference>
<dbReference type="EMBL" id="JAUSTF010000002">
    <property type="protein sequence ID" value="MDQ0179696.1"/>
    <property type="molecule type" value="Genomic_DNA"/>
</dbReference>
<evidence type="ECO:0000313" key="6">
    <source>
        <dbReference type="EMBL" id="MDQ0179696.1"/>
    </source>
</evidence>